<sequence>TLQTGLQPDGISEPFYHSSVCYELTLLYEQDVKTTRRQHSHTYDWTRDNSLPLSSEQFSTETRRVIGWWRQSRLSGCSPELSTIGPWLPLPFKGPSTVLCPPLHPVNTGFQ</sequence>
<proteinExistence type="predicted"/>
<protein>
    <submittedName>
        <fullName evidence="1">Uncharacterized protein</fullName>
    </submittedName>
</protein>
<evidence type="ECO:0000313" key="1">
    <source>
        <dbReference type="EMBL" id="KAJ4928936.1"/>
    </source>
</evidence>
<feature type="non-terminal residue" evidence="1">
    <location>
        <position position="1"/>
    </location>
</feature>
<dbReference type="EMBL" id="JAPTMU010000017">
    <property type="protein sequence ID" value="KAJ4928936.1"/>
    <property type="molecule type" value="Genomic_DNA"/>
</dbReference>
<dbReference type="AlphaFoldDB" id="A0AAD6AQ40"/>
<keyword evidence="2" id="KW-1185">Reference proteome</keyword>
<dbReference type="Proteomes" id="UP001219934">
    <property type="component" value="Unassembled WGS sequence"/>
</dbReference>
<name>A0AAD6AQ40_9TELE</name>
<feature type="non-terminal residue" evidence="1">
    <location>
        <position position="111"/>
    </location>
</feature>
<evidence type="ECO:0000313" key="2">
    <source>
        <dbReference type="Proteomes" id="UP001219934"/>
    </source>
</evidence>
<gene>
    <name evidence="1" type="ORF">JOQ06_004558</name>
</gene>
<organism evidence="1 2">
    <name type="scientific">Pogonophryne albipinna</name>
    <dbReference type="NCBI Taxonomy" id="1090488"/>
    <lineage>
        <taxon>Eukaryota</taxon>
        <taxon>Metazoa</taxon>
        <taxon>Chordata</taxon>
        <taxon>Craniata</taxon>
        <taxon>Vertebrata</taxon>
        <taxon>Euteleostomi</taxon>
        <taxon>Actinopterygii</taxon>
        <taxon>Neopterygii</taxon>
        <taxon>Teleostei</taxon>
        <taxon>Neoteleostei</taxon>
        <taxon>Acanthomorphata</taxon>
        <taxon>Eupercaria</taxon>
        <taxon>Perciformes</taxon>
        <taxon>Notothenioidei</taxon>
        <taxon>Pogonophryne</taxon>
    </lineage>
</organism>
<accession>A0AAD6AQ40</accession>
<comment type="caution">
    <text evidence="1">The sequence shown here is derived from an EMBL/GenBank/DDBJ whole genome shotgun (WGS) entry which is preliminary data.</text>
</comment>
<reference evidence="1" key="1">
    <citation type="submission" date="2022-11" db="EMBL/GenBank/DDBJ databases">
        <title>Chromosome-level genome of Pogonophryne albipinna.</title>
        <authorList>
            <person name="Jo E."/>
        </authorList>
    </citation>
    <scope>NUCLEOTIDE SEQUENCE</scope>
    <source>
        <strain evidence="1">SGF0006</strain>
        <tissue evidence="1">Muscle</tissue>
    </source>
</reference>